<sequence>MLNNLWSVGIYKPFRNEGLCFLYPPGPVQLKLIKMKNRMTPGLVLILSGLLALSCSSSRITNSWTPAGKQSQKFSKVMVAALIGGPERDLRQKMEEHITGDLHSSGINAVSAYAVYGPKAFDGDNEKALLEQLKKDGVEAVLTVVLLDKEKERYYVPGRIYYTPYMIYYNRFWGYYRTIYDRVYTPGYYAEDTKYFWETNLYDLSDMSLLYSAQTQSFDPASAESLAHEYGKLISKDLLGKKVLQ</sequence>
<name>A0ABR7MCC4_9BACT</name>
<reference evidence="1 2" key="1">
    <citation type="submission" date="2016-07" db="EMBL/GenBank/DDBJ databases">
        <title>Genome analysis of Flavihumibacter stibioxidans YS-17.</title>
        <authorList>
            <person name="Shi K."/>
            <person name="Han Y."/>
            <person name="Wang G."/>
        </authorList>
    </citation>
    <scope>NUCLEOTIDE SEQUENCE [LARGE SCALE GENOMIC DNA]</scope>
    <source>
        <strain evidence="1 2">YS-17</strain>
    </source>
</reference>
<gene>
    <name evidence="1" type="ORF">BC349_16675</name>
</gene>
<proteinExistence type="predicted"/>
<keyword evidence="2" id="KW-1185">Reference proteome</keyword>
<comment type="caution">
    <text evidence="1">The sequence shown here is derived from an EMBL/GenBank/DDBJ whole genome shotgun (WGS) entry which is preliminary data.</text>
</comment>
<dbReference type="EMBL" id="MBUA01000029">
    <property type="protein sequence ID" value="MBC6492693.1"/>
    <property type="molecule type" value="Genomic_DNA"/>
</dbReference>
<evidence type="ECO:0000313" key="2">
    <source>
        <dbReference type="Proteomes" id="UP000765802"/>
    </source>
</evidence>
<evidence type="ECO:0008006" key="3">
    <source>
        <dbReference type="Google" id="ProtNLM"/>
    </source>
</evidence>
<accession>A0ABR7MCC4</accession>
<evidence type="ECO:0000313" key="1">
    <source>
        <dbReference type="EMBL" id="MBC6492693.1"/>
    </source>
</evidence>
<organism evidence="1 2">
    <name type="scientific">Flavihumibacter stibioxidans</name>
    <dbReference type="NCBI Taxonomy" id="1834163"/>
    <lineage>
        <taxon>Bacteria</taxon>
        <taxon>Pseudomonadati</taxon>
        <taxon>Bacteroidota</taxon>
        <taxon>Chitinophagia</taxon>
        <taxon>Chitinophagales</taxon>
        <taxon>Chitinophagaceae</taxon>
        <taxon>Flavihumibacter</taxon>
    </lineage>
</organism>
<dbReference type="Proteomes" id="UP000765802">
    <property type="component" value="Unassembled WGS sequence"/>
</dbReference>
<protein>
    <recommendedName>
        <fullName evidence="3">DUF4136 domain-containing protein</fullName>
    </recommendedName>
</protein>